<dbReference type="SMART" id="SM00327">
    <property type="entry name" value="VWA"/>
    <property type="match status" value="1"/>
</dbReference>
<feature type="domain" description="VWFA" evidence="17">
    <location>
        <begin position="255"/>
        <end position="435"/>
    </location>
</feature>
<keyword evidence="3" id="KW-0109">Calcium transport</keyword>
<feature type="transmembrane region" description="Helical" evidence="16">
    <location>
        <begin position="1219"/>
        <end position="1237"/>
    </location>
</feature>
<keyword evidence="6" id="KW-0479">Metal-binding</keyword>
<dbReference type="Pfam" id="PF08399">
    <property type="entry name" value="VWA_N"/>
    <property type="match status" value="1"/>
</dbReference>
<dbReference type="Gene3D" id="3.40.50.410">
    <property type="entry name" value="von Willebrand factor, type A domain"/>
    <property type="match status" value="1"/>
</dbReference>
<dbReference type="Proteomes" id="UP000790347">
    <property type="component" value="Unassembled WGS sequence"/>
</dbReference>
<evidence type="ECO:0000256" key="2">
    <source>
        <dbReference type="ARBA" id="ARBA00022448"/>
    </source>
</evidence>
<keyword evidence="15" id="KW-0407">Ion channel</keyword>
<keyword evidence="4" id="KW-0107">Calcium channel</keyword>
<keyword evidence="8" id="KW-0106">Calcium</keyword>
<evidence type="ECO:0000259" key="17">
    <source>
        <dbReference type="PROSITE" id="PS50234"/>
    </source>
</evidence>
<keyword evidence="2" id="KW-0813">Transport</keyword>
<dbReference type="PROSITE" id="PS50234">
    <property type="entry name" value="VWFA"/>
    <property type="match status" value="1"/>
</dbReference>
<dbReference type="GO" id="GO:0005891">
    <property type="term" value="C:voltage-gated calcium channel complex"/>
    <property type="evidence" value="ECO:0007669"/>
    <property type="project" value="TreeGrafter"/>
</dbReference>
<comment type="caution">
    <text evidence="18">The sequence shown here is derived from an EMBL/GenBank/DDBJ whole genome shotgun (WGS) entry which is preliminary data.</text>
</comment>
<evidence type="ECO:0000256" key="6">
    <source>
        <dbReference type="ARBA" id="ARBA00022723"/>
    </source>
</evidence>
<dbReference type="GO" id="GO:0005245">
    <property type="term" value="F:voltage-gated calcium channel activity"/>
    <property type="evidence" value="ECO:0007669"/>
    <property type="project" value="TreeGrafter"/>
</dbReference>
<keyword evidence="5 16" id="KW-0812">Transmembrane</keyword>
<protein>
    <submittedName>
        <fullName evidence="18">Voltage-dependent calcium channel subunit alpha-2/delta-4</fullName>
    </submittedName>
</protein>
<reference evidence="18" key="1">
    <citation type="submission" date="2013-05" db="EMBL/GenBank/DDBJ databases">
        <authorList>
            <person name="Yim A.K.Y."/>
            <person name="Chan T.F."/>
            <person name="Ji K.M."/>
            <person name="Liu X.Y."/>
            <person name="Zhou J.W."/>
            <person name="Li R.Q."/>
            <person name="Yang K.Y."/>
            <person name="Li J."/>
            <person name="Li M."/>
            <person name="Law P.T.W."/>
            <person name="Wu Y.L."/>
            <person name="Cai Z.L."/>
            <person name="Qin H."/>
            <person name="Bao Y."/>
            <person name="Leung R.K.K."/>
            <person name="Ng P.K.S."/>
            <person name="Zou J."/>
            <person name="Zhong X.J."/>
            <person name="Ran P.X."/>
            <person name="Zhong N.S."/>
            <person name="Liu Z.G."/>
            <person name="Tsui S.K.W."/>
        </authorList>
    </citation>
    <scope>NUCLEOTIDE SEQUENCE</scope>
    <source>
        <strain evidence="18">Derf</strain>
        <tissue evidence="18">Whole organism</tissue>
    </source>
</reference>
<keyword evidence="19" id="KW-1185">Reference proteome</keyword>
<dbReference type="InterPro" id="IPR036465">
    <property type="entry name" value="vWFA_dom_sf"/>
</dbReference>
<sequence>MRILQCQLRGNLLFLLFLSISVLIPIIRCYEKTIQDIAKKFGLQMLNIGYEKTCFSKISENFQKHRSEVKQIDASKLMNDMRQELINMFSLKQEAAERIAIETEKLAEKYAYQKNGDTVVNYYNVKRIYDDRYGEPNVPDLYNYQSLALSHHPNFEDSKVNLQHSAIHVPINVYEQASDIQNDIQWTETLAETFINNLAYDSSLSWQFFCSSKGFLREYPAFQWKLAGDSTTKTPDLYDCRMRQWYIQAAASPKDIVILLDTSGSMTGLRKNIAQNVVFNILDTLTEDDFVQVLKFTNEIKYVNKCFDRMVQATKRNIREIKNQLEGFKTSDIANFTLGFIEAFKVLNNFEKQKKGAQCNQAVMLITDGAPETYEHIFLKYNHNAKIRVFTYVIGREVTQIQEVYWMACNNRGFYAQVANLAEVREQVQQYIPVMSRPLVLSAQRFFTWTPVYAPVSEIQLTDWIWEERVKAVKMKFLKQMQQQPIPILEEEDDEEKKVNETYVTEVIVDEDLPLSAAAASHLQQTANSIMNNVDILRQRRSNIEHEMAKLPERKKKIPLRVTLSTPVFNHRKYINITRKILVKNVYKDSDPESIRIAQLHGVAGIDVPIREIEKAASSYQLGVNGYSFMLTNNGKVLYHPDFRPIFQDMLKPYYTSIDLNEVEISNETFKSRWVDPIINTVRNEMIDEKIGHQKIFIKTHLDFMKRPVFKLQHYFYGKIDNTPFSFAIVLPEPYGSYRFKGQVDLKSESKRENFTRFFEGNNWRIHPDWIYCESPHKLSGIVPRTPEDAILQFLNYDLATNSFVWKTSMPIPRRYDNVTCDKDLIQSLIFDAKMTHTFEECSKFSLQFNQQDQKTIDIASAFVSTRSGMTRFKTVDDNDIDNKTDNDLFSRSIDEVYYRRAVDFYYNDSKAFVYSIPFEAGYKEPNFLVTSSHAIFVGSGKMSAPVAVVGVQYNYSSFYSTFFKIADHYKLNCLSDEINCFVLDNNGFVIVSDIYQHAGLFLGEINDDLFENMVHEQIYRRTKLYDYQAICIRITPFWTSASNWLQTPWNHAKQIFSWLATNIITYLTLLFNNYSLALNDDMAMSMEETDYETDSFDIKFNKSNPKPCDKEFNLYELISFSNQTRKYSYTCEPGICTRTYYVQNIPHSNLILLVLLKTCHCFENSARFEPKECELTEDEACEMSRAEKFRKGPDVCHKEHEQEEEIKYCGKAIMLQQSFPLILLLVSALLYTHLIWQELLF</sequence>
<evidence type="ECO:0000256" key="12">
    <source>
        <dbReference type="ARBA" id="ARBA00023136"/>
    </source>
</evidence>
<name>A0A922IEJ4_DERFA</name>
<evidence type="ECO:0000256" key="4">
    <source>
        <dbReference type="ARBA" id="ARBA00022673"/>
    </source>
</evidence>
<evidence type="ECO:0000256" key="13">
    <source>
        <dbReference type="ARBA" id="ARBA00023157"/>
    </source>
</evidence>
<evidence type="ECO:0000313" key="18">
    <source>
        <dbReference type="EMBL" id="KAH9529760.1"/>
    </source>
</evidence>
<dbReference type="Pfam" id="PF13768">
    <property type="entry name" value="VWA_3"/>
    <property type="match status" value="1"/>
</dbReference>
<keyword evidence="10 16" id="KW-1133">Transmembrane helix</keyword>
<feature type="transmembrane region" description="Helical" evidence="16">
    <location>
        <begin position="1056"/>
        <end position="1077"/>
    </location>
</feature>
<evidence type="ECO:0000256" key="9">
    <source>
        <dbReference type="ARBA" id="ARBA00022882"/>
    </source>
</evidence>
<dbReference type="AlphaFoldDB" id="A0A922IEJ4"/>
<organism evidence="18 19">
    <name type="scientific">Dermatophagoides farinae</name>
    <name type="common">American house dust mite</name>
    <dbReference type="NCBI Taxonomy" id="6954"/>
    <lineage>
        <taxon>Eukaryota</taxon>
        <taxon>Metazoa</taxon>
        <taxon>Ecdysozoa</taxon>
        <taxon>Arthropoda</taxon>
        <taxon>Chelicerata</taxon>
        <taxon>Arachnida</taxon>
        <taxon>Acari</taxon>
        <taxon>Acariformes</taxon>
        <taxon>Sarcoptiformes</taxon>
        <taxon>Astigmata</taxon>
        <taxon>Psoroptidia</taxon>
        <taxon>Analgoidea</taxon>
        <taxon>Pyroglyphidae</taxon>
        <taxon>Dermatophagoidinae</taxon>
        <taxon>Dermatophagoides</taxon>
    </lineage>
</organism>
<evidence type="ECO:0000256" key="8">
    <source>
        <dbReference type="ARBA" id="ARBA00022837"/>
    </source>
</evidence>
<dbReference type="FunFam" id="3.40.50.410:FF:000007">
    <property type="entry name" value="Calcium voltage-gated channel auxiliary subunit alpha2delta 3"/>
    <property type="match status" value="1"/>
</dbReference>
<evidence type="ECO:0000256" key="15">
    <source>
        <dbReference type="ARBA" id="ARBA00023303"/>
    </source>
</evidence>
<dbReference type="InterPro" id="IPR013680">
    <property type="entry name" value="VDCC_a2/dsu"/>
</dbReference>
<dbReference type="InterPro" id="IPR051173">
    <property type="entry name" value="Ca_channel_alpha-2/delta"/>
</dbReference>
<reference evidence="18" key="2">
    <citation type="journal article" date="2022" name="Res Sq">
        <title>Comparative Genomics Reveals Insights into the Divergent Evolution of Astigmatic Mites and Household Pest Adaptations.</title>
        <authorList>
            <person name="Xiong Q."/>
            <person name="Wan A.T.-Y."/>
            <person name="Liu X.-Y."/>
            <person name="Fung C.S.-H."/>
            <person name="Xiao X."/>
            <person name="Malainual N."/>
            <person name="Hou J."/>
            <person name="Wang L."/>
            <person name="Wang M."/>
            <person name="Yang K."/>
            <person name="Cui Y."/>
            <person name="Leung E."/>
            <person name="Nong W."/>
            <person name="Shin S.-K."/>
            <person name="Au S."/>
            <person name="Jeong K.Y."/>
            <person name="Chew F.T."/>
            <person name="Hui J."/>
            <person name="Leung T.F."/>
            <person name="Tungtrongchitr A."/>
            <person name="Zhong N."/>
            <person name="Liu Z."/>
            <person name="Tsui S."/>
        </authorList>
    </citation>
    <scope>NUCLEOTIDE SEQUENCE</scope>
    <source>
        <strain evidence="18">Derf</strain>
        <tissue evidence="18">Whole organism</tissue>
    </source>
</reference>
<dbReference type="EMBL" id="ASGP02000001">
    <property type="protein sequence ID" value="KAH9529760.1"/>
    <property type="molecule type" value="Genomic_DNA"/>
</dbReference>
<dbReference type="PANTHER" id="PTHR10166:SF37">
    <property type="entry name" value="STOLID, ISOFORM H"/>
    <property type="match status" value="1"/>
</dbReference>
<dbReference type="SUPFAM" id="SSF53300">
    <property type="entry name" value="vWA-like"/>
    <property type="match status" value="1"/>
</dbReference>
<dbReference type="Pfam" id="PF08473">
    <property type="entry name" value="VGCC_alpha2"/>
    <property type="match status" value="1"/>
</dbReference>
<gene>
    <name evidence="18" type="primary">CACNA2D4_1</name>
    <name evidence="18" type="ORF">DERF_003627</name>
</gene>
<keyword evidence="13" id="KW-1015">Disulfide bond</keyword>
<proteinExistence type="predicted"/>
<evidence type="ECO:0000256" key="14">
    <source>
        <dbReference type="ARBA" id="ARBA00023180"/>
    </source>
</evidence>
<evidence type="ECO:0000256" key="11">
    <source>
        <dbReference type="ARBA" id="ARBA00023065"/>
    </source>
</evidence>
<evidence type="ECO:0000256" key="5">
    <source>
        <dbReference type="ARBA" id="ARBA00022692"/>
    </source>
</evidence>
<keyword evidence="9" id="KW-0851">Voltage-gated channel</keyword>
<dbReference type="Gene3D" id="3.30.450.20">
    <property type="entry name" value="PAS domain"/>
    <property type="match status" value="1"/>
</dbReference>
<evidence type="ECO:0000313" key="19">
    <source>
        <dbReference type="Proteomes" id="UP000790347"/>
    </source>
</evidence>
<keyword evidence="7" id="KW-0732">Signal</keyword>
<evidence type="ECO:0000256" key="16">
    <source>
        <dbReference type="SAM" id="Phobius"/>
    </source>
</evidence>
<keyword evidence="12 16" id="KW-0472">Membrane</keyword>
<keyword evidence="14" id="KW-0325">Glycoprotein</keyword>
<dbReference type="GO" id="GO:0046872">
    <property type="term" value="F:metal ion binding"/>
    <property type="evidence" value="ECO:0007669"/>
    <property type="project" value="UniProtKB-KW"/>
</dbReference>
<evidence type="ECO:0000256" key="7">
    <source>
        <dbReference type="ARBA" id="ARBA00022729"/>
    </source>
</evidence>
<dbReference type="InterPro" id="IPR013608">
    <property type="entry name" value="VWA_N"/>
</dbReference>
<keyword evidence="11" id="KW-0406">Ion transport</keyword>
<evidence type="ECO:0000256" key="3">
    <source>
        <dbReference type="ARBA" id="ARBA00022568"/>
    </source>
</evidence>
<dbReference type="PANTHER" id="PTHR10166">
    <property type="entry name" value="VOLTAGE-DEPENDENT CALCIUM CHANNEL SUBUNIT ALPHA-2/DELTA-RELATED"/>
    <property type="match status" value="1"/>
</dbReference>
<dbReference type="InterPro" id="IPR002035">
    <property type="entry name" value="VWF_A"/>
</dbReference>
<evidence type="ECO:0000256" key="1">
    <source>
        <dbReference type="ARBA" id="ARBA00004479"/>
    </source>
</evidence>
<comment type="subcellular location">
    <subcellularLocation>
        <location evidence="1">Membrane</location>
        <topology evidence="1">Single-pass type I membrane protein</topology>
    </subcellularLocation>
</comment>
<accession>A0A922IEJ4</accession>
<evidence type="ECO:0000256" key="10">
    <source>
        <dbReference type="ARBA" id="ARBA00022989"/>
    </source>
</evidence>